<reference evidence="6 7" key="1">
    <citation type="journal article" date="2014" name="Nat. Genet.">
        <title>Whole-genome sequence of a flatfish provides insights into ZW sex chromosome evolution and adaptation to a benthic lifestyle.</title>
        <authorList>
            <person name="Chen S."/>
            <person name="Zhang G."/>
            <person name="Shao C."/>
            <person name="Huang Q."/>
            <person name="Liu G."/>
            <person name="Zhang P."/>
            <person name="Song W."/>
            <person name="An N."/>
            <person name="Chalopin D."/>
            <person name="Volff J.N."/>
            <person name="Hong Y."/>
            <person name="Li Q."/>
            <person name="Sha Z."/>
            <person name="Zhou H."/>
            <person name="Xie M."/>
            <person name="Yu Q."/>
            <person name="Liu Y."/>
            <person name="Xiang H."/>
            <person name="Wang N."/>
            <person name="Wu K."/>
            <person name="Yang C."/>
            <person name="Zhou Q."/>
            <person name="Liao X."/>
            <person name="Yang L."/>
            <person name="Hu Q."/>
            <person name="Zhang J."/>
            <person name="Meng L."/>
            <person name="Jin L."/>
            <person name="Tian Y."/>
            <person name="Lian J."/>
            <person name="Yang J."/>
            <person name="Miao G."/>
            <person name="Liu S."/>
            <person name="Liang Z."/>
            <person name="Yan F."/>
            <person name="Li Y."/>
            <person name="Sun B."/>
            <person name="Zhang H."/>
            <person name="Zhang J."/>
            <person name="Zhu Y."/>
            <person name="Du M."/>
            <person name="Zhao Y."/>
            <person name="Schartl M."/>
            <person name="Tang Q."/>
            <person name="Wang J."/>
        </authorList>
    </citation>
    <scope>NUCLEOTIDE SEQUENCE</scope>
</reference>
<sequence>IISFVMSQRLGRKPEMQPLLLLCVSDFLLAFCWLLGAAIFFENRGSMSTHCYNMRTLEQAFYMAAFFFTLNYTWSLYSGITEKVSSLTLWDFKVCVRSRLHSLVVSAPVSRMTPLLLVSPVLIYGNIRHCQANFTQPNRCLLMETGALFLTSEQQQPIRSCRLLHIYAISTFCITFVLTVGGVTVSSDTLKAWRLQRRLVTSAGYMGTEQRAWLRVIGWRMLLYPLIFVFCWGPALTFLDVLNPTLNQGKVGVALYMFQTLTSVSHGFLNSLVYCWTHLCLRHTSRAALCRDMDTQTPLLSSQKNQPAKLHSGAPC</sequence>
<dbReference type="STRING" id="244447.ENSCSEP00000001710"/>
<name>A0A3P8UN80_CYNSE</name>
<comment type="subcellular location">
    <subcellularLocation>
        <location evidence="1">Membrane</location>
        <topology evidence="1">Multi-pass membrane protein</topology>
    </subcellularLocation>
</comment>
<accession>A0A3P8UN80</accession>
<feature type="transmembrane region" description="Helical" evidence="5">
    <location>
        <begin position="222"/>
        <end position="242"/>
    </location>
</feature>
<dbReference type="Ensembl" id="ENSCSET00000001742.1">
    <property type="protein sequence ID" value="ENSCSEP00000001710.1"/>
    <property type="gene ID" value="ENSCSEG00000001157.1"/>
</dbReference>
<keyword evidence="3 5" id="KW-1133">Transmembrane helix</keyword>
<evidence type="ECO:0000256" key="5">
    <source>
        <dbReference type="SAM" id="Phobius"/>
    </source>
</evidence>
<dbReference type="AlphaFoldDB" id="A0A3P8UN80"/>
<proteinExistence type="predicted"/>
<organism evidence="6 7">
    <name type="scientific">Cynoglossus semilaevis</name>
    <name type="common">Tongue sole</name>
    <dbReference type="NCBI Taxonomy" id="244447"/>
    <lineage>
        <taxon>Eukaryota</taxon>
        <taxon>Metazoa</taxon>
        <taxon>Chordata</taxon>
        <taxon>Craniata</taxon>
        <taxon>Vertebrata</taxon>
        <taxon>Euteleostomi</taxon>
        <taxon>Actinopterygii</taxon>
        <taxon>Neopterygii</taxon>
        <taxon>Teleostei</taxon>
        <taxon>Neoteleostei</taxon>
        <taxon>Acanthomorphata</taxon>
        <taxon>Carangaria</taxon>
        <taxon>Pleuronectiformes</taxon>
        <taxon>Pleuronectoidei</taxon>
        <taxon>Cynoglossidae</taxon>
        <taxon>Cynoglossinae</taxon>
        <taxon>Cynoglossus</taxon>
    </lineage>
</organism>
<evidence type="ECO:0000256" key="2">
    <source>
        <dbReference type="ARBA" id="ARBA00022692"/>
    </source>
</evidence>
<feature type="transmembrane region" description="Helical" evidence="5">
    <location>
        <begin position="61"/>
        <end position="80"/>
    </location>
</feature>
<dbReference type="FunCoup" id="A0A3P8UN80">
    <property type="interactions" value="452"/>
</dbReference>
<feature type="transmembrane region" description="Helical" evidence="5">
    <location>
        <begin position="164"/>
        <end position="185"/>
    </location>
</feature>
<dbReference type="Gene3D" id="1.20.1070.10">
    <property type="entry name" value="Rhodopsin 7-helix transmembrane proteins"/>
    <property type="match status" value="1"/>
</dbReference>
<evidence type="ECO:0000313" key="6">
    <source>
        <dbReference type="Ensembl" id="ENSCSEP00000001710.1"/>
    </source>
</evidence>
<dbReference type="Proteomes" id="UP000265120">
    <property type="component" value="Chromosome 13"/>
</dbReference>
<keyword evidence="4 5" id="KW-0472">Membrane</keyword>
<evidence type="ECO:0000313" key="7">
    <source>
        <dbReference type="Proteomes" id="UP000265120"/>
    </source>
</evidence>
<dbReference type="GO" id="GO:0007189">
    <property type="term" value="P:adenylate cyclase-activating G protein-coupled receptor signaling pathway"/>
    <property type="evidence" value="ECO:0007669"/>
    <property type="project" value="TreeGrafter"/>
</dbReference>
<dbReference type="PANTHER" id="PTHR23112:SF0">
    <property type="entry name" value="TRANSMEMBRANE PROTEIN 116"/>
    <property type="match status" value="1"/>
</dbReference>
<dbReference type="GO" id="GO:0004930">
    <property type="term" value="F:G protein-coupled receptor activity"/>
    <property type="evidence" value="ECO:0007669"/>
    <property type="project" value="TreeGrafter"/>
</dbReference>
<dbReference type="GeneTree" id="ENSGT00390000003209"/>
<dbReference type="OMA" id="YTISYIW"/>
<dbReference type="InParanoid" id="A0A3P8UN80"/>
<evidence type="ECO:0000256" key="3">
    <source>
        <dbReference type="ARBA" id="ARBA00022989"/>
    </source>
</evidence>
<reference evidence="6" key="3">
    <citation type="submission" date="2025-09" db="UniProtKB">
        <authorList>
            <consortium name="Ensembl"/>
        </authorList>
    </citation>
    <scope>IDENTIFICATION</scope>
</reference>
<dbReference type="PANTHER" id="PTHR23112">
    <property type="entry name" value="G PROTEIN-COUPLED RECEPTOR 157-RELATED"/>
    <property type="match status" value="1"/>
</dbReference>
<evidence type="ECO:0000256" key="1">
    <source>
        <dbReference type="ARBA" id="ARBA00004141"/>
    </source>
</evidence>
<keyword evidence="2 5" id="KW-0812">Transmembrane</keyword>
<feature type="transmembrane region" description="Helical" evidence="5">
    <location>
        <begin position="20"/>
        <end position="41"/>
    </location>
</feature>
<keyword evidence="7" id="KW-1185">Reference proteome</keyword>
<dbReference type="GO" id="GO:0005886">
    <property type="term" value="C:plasma membrane"/>
    <property type="evidence" value="ECO:0007669"/>
    <property type="project" value="TreeGrafter"/>
</dbReference>
<reference evidence="6" key="2">
    <citation type="submission" date="2025-08" db="UniProtKB">
        <authorList>
            <consortium name="Ensembl"/>
        </authorList>
    </citation>
    <scope>IDENTIFICATION</scope>
</reference>
<evidence type="ECO:0008006" key="8">
    <source>
        <dbReference type="Google" id="ProtNLM"/>
    </source>
</evidence>
<protein>
    <recommendedName>
        <fullName evidence="8">G-protein coupled receptors family 1 profile domain-containing protein</fullName>
    </recommendedName>
</protein>
<evidence type="ECO:0000256" key="4">
    <source>
        <dbReference type="ARBA" id="ARBA00023136"/>
    </source>
</evidence>